<feature type="signal peptide" evidence="1">
    <location>
        <begin position="1"/>
        <end position="17"/>
    </location>
</feature>
<name>A0ABW2L481_9BACT</name>
<dbReference type="Proteomes" id="UP001596472">
    <property type="component" value="Unassembled WGS sequence"/>
</dbReference>
<keyword evidence="1" id="KW-0732">Signal</keyword>
<gene>
    <name evidence="2" type="ORF">ACFQY0_08080</name>
</gene>
<proteinExistence type="predicted"/>
<dbReference type="RefSeq" id="WP_379711166.1">
    <property type="nucleotide sequence ID" value="NZ_JBHTBS010000003.1"/>
</dbReference>
<evidence type="ECO:0000256" key="1">
    <source>
        <dbReference type="SAM" id="SignalP"/>
    </source>
</evidence>
<reference evidence="3" key="1">
    <citation type="journal article" date="2019" name="Int. J. Syst. Evol. Microbiol.">
        <title>The Global Catalogue of Microorganisms (GCM) 10K type strain sequencing project: providing services to taxonomists for standard genome sequencing and annotation.</title>
        <authorList>
            <consortium name="The Broad Institute Genomics Platform"/>
            <consortium name="The Broad Institute Genome Sequencing Center for Infectious Disease"/>
            <person name="Wu L."/>
            <person name="Ma J."/>
        </authorList>
    </citation>
    <scope>NUCLEOTIDE SEQUENCE [LARGE SCALE GENOMIC DNA]</scope>
    <source>
        <strain evidence="3">CGMCC 4.1467</strain>
    </source>
</reference>
<protein>
    <submittedName>
        <fullName evidence="2">Uncharacterized protein</fullName>
    </submittedName>
</protein>
<accession>A0ABW2L481</accession>
<organism evidence="2 3">
    <name type="scientific">Haloferula chungangensis</name>
    <dbReference type="NCBI Taxonomy" id="1048331"/>
    <lineage>
        <taxon>Bacteria</taxon>
        <taxon>Pseudomonadati</taxon>
        <taxon>Verrucomicrobiota</taxon>
        <taxon>Verrucomicrobiia</taxon>
        <taxon>Verrucomicrobiales</taxon>
        <taxon>Verrucomicrobiaceae</taxon>
        <taxon>Haloferula</taxon>
    </lineage>
</organism>
<evidence type="ECO:0000313" key="2">
    <source>
        <dbReference type="EMBL" id="MFC7337132.1"/>
    </source>
</evidence>
<sequence>MKLAIPISLLLLGATFAAGEEVEEAVPLLDVEAILPEDEMVPFEIEEPKIDPGIEVAERAISASKQFAISGGEKGQRGSLALEAEELRLRFHQLLGIENPPVVVPIEVVLHGKVGDEPRKRPLAYQLRFTKDTFLLEIHVDLSRGIDRDRMDRAILSGLLYQRSLIEVKPGELDSRLLVPVWLVEGLREAEKWRAGKGDRKVYEGVFKQEGLFNLDQLMSMHEAGFERLDGASRVAFRALSGAMVMALLEQPRGQEAFVSFCNEVARYDGEMPILLRQHFPELNLSEQSLAKWWALTLAKLADAPLTESLGIAETEKLLSEALRIRFRTDEGNLESVPLEQWEGVLLDEETDRFAAIRPAQEALNHLSYRSFPSYRPLILDYHQILIDWASFRNLGDLDGKLGELSESRTLMLGRSIRARDFLDFKEIAEATELSGSFDDYIRLIDELKERPRPERKDPISRYLDTLERIYERPDRTKR</sequence>
<keyword evidence="3" id="KW-1185">Reference proteome</keyword>
<feature type="chain" id="PRO_5046400307" evidence="1">
    <location>
        <begin position="18"/>
        <end position="479"/>
    </location>
</feature>
<comment type="caution">
    <text evidence="2">The sequence shown here is derived from an EMBL/GenBank/DDBJ whole genome shotgun (WGS) entry which is preliminary data.</text>
</comment>
<evidence type="ECO:0000313" key="3">
    <source>
        <dbReference type="Proteomes" id="UP001596472"/>
    </source>
</evidence>
<dbReference type="EMBL" id="JBHTBS010000003">
    <property type="protein sequence ID" value="MFC7337132.1"/>
    <property type="molecule type" value="Genomic_DNA"/>
</dbReference>